<evidence type="ECO:0000256" key="1">
    <source>
        <dbReference type="ARBA" id="ARBA00023015"/>
    </source>
</evidence>
<dbReference type="AlphaFoldDB" id="A0AAU8JZG7"/>
<dbReference type="KEGG" id="kcm:ABWK59_17770"/>
<keyword evidence="2" id="KW-0804">Transcription</keyword>
<keyword evidence="1" id="KW-0805">Transcription regulation</keyword>
<name>A0AAU8JZG7_9ACTN</name>
<dbReference type="EMBL" id="CP159872">
    <property type="protein sequence ID" value="XCM80631.1"/>
    <property type="molecule type" value="Genomic_DNA"/>
</dbReference>
<keyword evidence="4" id="KW-0812">Transmembrane</keyword>
<dbReference type="InterPro" id="IPR041916">
    <property type="entry name" value="Anti_sigma_zinc_sf"/>
</dbReference>
<feature type="compositionally biased region" description="Low complexity" evidence="3">
    <location>
        <begin position="214"/>
        <end position="227"/>
    </location>
</feature>
<feature type="compositionally biased region" description="Low complexity" evidence="3">
    <location>
        <begin position="171"/>
        <end position="185"/>
    </location>
</feature>
<gene>
    <name evidence="6" type="ORF">ABWK59_17770</name>
</gene>
<feature type="region of interest" description="Disordered" evidence="3">
    <location>
        <begin position="1"/>
        <end position="21"/>
    </location>
</feature>
<feature type="transmembrane region" description="Helical" evidence="4">
    <location>
        <begin position="149"/>
        <end position="168"/>
    </location>
</feature>
<evidence type="ECO:0000256" key="4">
    <source>
        <dbReference type="SAM" id="Phobius"/>
    </source>
</evidence>
<evidence type="ECO:0000259" key="5">
    <source>
        <dbReference type="Pfam" id="PF13490"/>
    </source>
</evidence>
<feature type="domain" description="Putative zinc-finger" evidence="5">
    <location>
        <begin position="23"/>
        <end position="50"/>
    </location>
</feature>
<dbReference type="Gene3D" id="1.10.10.1320">
    <property type="entry name" value="Anti-sigma factor, zinc-finger domain"/>
    <property type="match status" value="1"/>
</dbReference>
<feature type="region of interest" description="Disordered" evidence="3">
    <location>
        <begin position="171"/>
        <end position="246"/>
    </location>
</feature>
<protein>
    <submittedName>
        <fullName evidence="6">Zf-HC2 domain-containing protein</fullName>
    </submittedName>
</protein>
<proteinExistence type="predicted"/>
<dbReference type="RefSeq" id="WP_354641566.1">
    <property type="nucleotide sequence ID" value="NZ_CP159872.1"/>
</dbReference>
<keyword evidence="4" id="KW-1133">Transmembrane helix</keyword>
<evidence type="ECO:0000256" key="3">
    <source>
        <dbReference type="SAM" id="MobiDB-lite"/>
    </source>
</evidence>
<evidence type="ECO:0000256" key="2">
    <source>
        <dbReference type="ARBA" id="ARBA00023163"/>
    </source>
</evidence>
<accession>A0AAU8JZG7</accession>
<feature type="compositionally biased region" description="Pro residues" evidence="3">
    <location>
        <begin position="1"/>
        <end position="12"/>
    </location>
</feature>
<dbReference type="InterPro" id="IPR027383">
    <property type="entry name" value="Znf_put"/>
</dbReference>
<evidence type="ECO:0000313" key="6">
    <source>
        <dbReference type="EMBL" id="XCM80631.1"/>
    </source>
</evidence>
<organism evidence="6">
    <name type="scientific">Kitasatospora camelliae</name>
    <dbReference type="NCBI Taxonomy" id="3156397"/>
    <lineage>
        <taxon>Bacteria</taxon>
        <taxon>Bacillati</taxon>
        <taxon>Actinomycetota</taxon>
        <taxon>Actinomycetes</taxon>
        <taxon>Kitasatosporales</taxon>
        <taxon>Streptomycetaceae</taxon>
        <taxon>Kitasatospora</taxon>
    </lineage>
</organism>
<feature type="region of interest" description="Disordered" evidence="3">
    <location>
        <begin position="86"/>
        <end position="143"/>
    </location>
</feature>
<feature type="compositionally biased region" description="Polar residues" evidence="3">
    <location>
        <begin position="186"/>
        <end position="195"/>
    </location>
</feature>
<dbReference type="Pfam" id="PF13490">
    <property type="entry name" value="zf-HC2"/>
    <property type="match status" value="1"/>
</dbReference>
<sequence>MTPHSPSSPAPDGPDRHPEPDVLADLAEDLVDPAEAAELRRHLDGCPSCAEDYAALTDIGLLFDAIDPGPMPADLADRIDAALAAAAAGPEPDEAALGSDGPRRPHTPAPRPTADRPGTSSRPAGRNAPASPGGPGGPGRAGRRRRASFLLLGAAALTGLLTVGGLALRGSSSTAGDSTAAAGGSPNLTSASSAQPRPEYREDTLAAQVRQLLAGAASAPTTATGKGSQPALQPERDPGSTLPAVPAPQACVTEAVGRPGQTPVAGGPGRYGATDVTVLVYPASGTDGEAVEVYLVTPQCPGAKVLLHRTVPTP</sequence>
<reference evidence="6" key="1">
    <citation type="submission" date="2024-06" db="EMBL/GenBank/DDBJ databases">
        <title>The genome sequences of Kitasatospora sp. strain HUAS MG31.</title>
        <authorList>
            <person name="Mo P."/>
        </authorList>
    </citation>
    <scope>NUCLEOTIDE SEQUENCE</scope>
    <source>
        <strain evidence="6">HUAS MG31</strain>
    </source>
</reference>
<keyword evidence="4" id="KW-0472">Membrane</keyword>
<feature type="compositionally biased region" description="Low complexity" evidence="3">
    <location>
        <begin position="122"/>
        <end position="131"/>
    </location>
</feature>